<dbReference type="GO" id="GO:0016787">
    <property type="term" value="F:hydrolase activity"/>
    <property type="evidence" value="ECO:0007669"/>
    <property type="project" value="UniProtKB-KW"/>
</dbReference>
<feature type="active site" description="Acyl-thioester intermediate" evidence="2">
    <location>
        <position position="213"/>
    </location>
</feature>
<dbReference type="AlphaFoldDB" id="A0A1S6IQ46"/>
<dbReference type="Proteomes" id="UP000188993">
    <property type="component" value="Chromosome"/>
</dbReference>
<name>A0A1S6IQ46_9LACT</name>
<keyword evidence="5" id="KW-1185">Reference proteome</keyword>
<protein>
    <recommendedName>
        <fullName evidence="6">Sortase A</fullName>
    </recommendedName>
</protein>
<proteinExistence type="predicted"/>
<dbReference type="RefSeq" id="WP_062468656.1">
    <property type="nucleotide sequence ID" value="NZ_BBYN01000009.1"/>
</dbReference>
<accession>A0A1S6IQ46</accession>
<dbReference type="EMBL" id="CP019728">
    <property type="protein sequence ID" value="AQS53672.1"/>
    <property type="molecule type" value="Genomic_DNA"/>
</dbReference>
<feature type="active site" description="Proton donor/acceptor" evidence="2">
    <location>
        <position position="151"/>
    </location>
</feature>
<keyword evidence="3" id="KW-0812">Transmembrane</keyword>
<dbReference type="InterPro" id="IPR023365">
    <property type="entry name" value="Sortase_dom-sf"/>
</dbReference>
<organism evidence="4 5">
    <name type="scientific">Jeotgalibaca dankookensis</name>
    <dbReference type="NCBI Taxonomy" id="708126"/>
    <lineage>
        <taxon>Bacteria</taxon>
        <taxon>Bacillati</taxon>
        <taxon>Bacillota</taxon>
        <taxon>Bacilli</taxon>
        <taxon>Lactobacillales</taxon>
        <taxon>Carnobacteriaceae</taxon>
        <taxon>Jeotgalibaca</taxon>
    </lineage>
</organism>
<keyword evidence="3" id="KW-1133">Transmembrane helix</keyword>
<feature type="transmembrane region" description="Helical" evidence="3">
    <location>
        <begin position="6"/>
        <end position="26"/>
    </location>
</feature>
<dbReference type="InterPro" id="IPR042002">
    <property type="entry name" value="Sortase_C"/>
</dbReference>
<evidence type="ECO:0008006" key="6">
    <source>
        <dbReference type="Google" id="ProtNLM"/>
    </source>
</evidence>
<feature type="transmembrane region" description="Helical" evidence="3">
    <location>
        <begin position="312"/>
        <end position="333"/>
    </location>
</feature>
<sequence>MKKNVYLLIFLIGTLIIGIPQFRILIKEMETATQVETYQERVRNYPDEDLQMITRQLETVNSVTQEEVIYEEGIREIRDPFTQDVAADDIGVTDEVFTDNFLGYLSIPKIGEELPIYNGATSYHLSMGAATVTGTSLPVGGESTHAVISAHRGYAGANYFRHIDLLVPGDEIIVTILNNVLTYEVTGTQIVEANDASGIMVVPEQDLLSLLSCHPFMVNDKRILVHAKRIPTTQTALSPTNPTNPIDLGEELPPEESTEVVTETTVKNQTETEGTTTTEIISHTNEDSDSMMNITMRFKESSVSPVVRRNLFINRILVLGCTIAIAGTLILLIKNNIKL</sequence>
<keyword evidence="1" id="KW-0378">Hydrolase</keyword>
<gene>
    <name evidence="4" type="ORF">BW727_101305</name>
</gene>
<keyword evidence="3" id="KW-0472">Membrane</keyword>
<dbReference type="KEGG" id="jda:BW727_101305"/>
<dbReference type="Gene3D" id="2.40.260.10">
    <property type="entry name" value="Sortase"/>
    <property type="match status" value="1"/>
</dbReference>
<dbReference type="InterPro" id="IPR005754">
    <property type="entry name" value="Sortase"/>
</dbReference>
<dbReference type="Pfam" id="PF04203">
    <property type="entry name" value="Sortase"/>
    <property type="match status" value="1"/>
</dbReference>
<dbReference type="NCBIfam" id="TIGR01076">
    <property type="entry name" value="sortase_fam"/>
    <property type="match status" value="1"/>
</dbReference>
<dbReference type="SUPFAM" id="SSF63817">
    <property type="entry name" value="Sortase"/>
    <property type="match status" value="1"/>
</dbReference>
<evidence type="ECO:0000256" key="1">
    <source>
        <dbReference type="ARBA" id="ARBA00022801"/>
    </source>
</evidence>
<dbReference type="NCBIfam" id="NF033745">
    <property type="entry name" value="class_C_sortase"/>
    <property type="match status" value="1"/>
</dbReference>
<evidence type="ECO:0000256" key="2">
    <source>
        <dbReference type="PIRSR" id="PIRSR605754-1"/>
    </source>
</evidence>
<dbReference type="STRING" id="708126.BW727_101305"/>
<evidence type="ECO:0000256" key="3">
    <source>
        <dbReference type="SAM" id="Phobius"/>
    </source>
</evidence>
<dbReference type="OrthoDB" id="1648028at2"/>
<dbReference type="CDD" id="cd05827">
    <property type="entry name" value="Sortase_C"/>
    <property type="match status" value="1"/>
</dbReference>
<evidence type="ECO:0000313" key="5">
    <source>
        <dbReference type="Proteomes" id="UP000188993"/>
    </source>
</evidence>
<reference evidence="4 5" key="1">
    <citation type="journal article" date="2014" name="Int. J. Syst. Evol. Microbiol.">
        <title>Jeotgalibaca dankookensis gen. nov., sp. nov., a member of the family Carnobacteriaceae, isolated from seujeot (Korean traditional food).</title>
        <authorList>
            <person name="Lee D.G."/>
            <person name="Trujillo M.E."/>
            <person name="Kang H."/>
            <person name="Ahn T.Y."/>
        </authorList>
    </citation>
    <scope>NUCLEOTIDE SEQUENCE [LARGE SCALE GENOMIC DNA]</scope>
    <source>
        <strain evidence="4 5">EX-07</strain>
    </source>
</reference>
<evidence type="ECO:0000313" key="4">
    <source>
        <dbReference type="EMBL" id="AQS53672.1"/>
    </source>
</evidence>